<dbReference type="InterPro" id="IPR003593">
    <property type="entry name" value="AAA+_ATPase"/>
</dbReference>
<dbReference type="PROSITE" id="PS00211">
    <property type="entry name" value="ABC_TRANSPORTER_1"/>
    <property type="match status" value="1"/>
</dbReference>
<keyword evidence="4 6" id="KW-0067">ATP-binding</keyword>
<name>A0A4U1IW91_9BACT</name>
<dbReference type="SUPFAM" id="SSF52540">
    <property type="entry name" value="P-loop containing nucleoside triphosphate hydrolases"/>
    <property type="match status" value="1"/>
</dbReference>
<dbReference type="Gene3D" id="3.40.50.300">
    <property type="entry name" value="P-loop containing nucleotide triphosphate hydrolases"/>
    <property type="match status" value="1"/>
</dbReference>
<accession>A0A4U1IW91</accession>
<dbReference type="GO" id="GO:0005886">
    <property type="term" value="C:plasma membrane"/>
    <property type="evidence" value="ECO:0007669"/>
    <property type="project" value="TreeGrafter"/>
</dbReference>
<dbReference type="InterPro" id="IPR003439">
    <property type="entry name" value="ABC_transporter-like_ATP-bd"/>
</dbReference>
<dbReference type="GO" id="GO:0022857">
    <property type="term" value="F:transmembrane transporter activity"/>
    <property type="evidence" value="ECO:0007669"/>
    <property type="project" value="TreeGrafter"/>
</dbReference>
<dbReference type="EMBL" id="SSMQ01000063">
    <property type="protein sequence ID" value="TKC98814.1"/>
    <property type="molecule type" value="Genomic_DNA"/>
</dbReference>
<dbReference type="PANTHER" id="PTHR24220">
    <property type="entry name" value="IMPORT ATP-BINDING PROTEIN"/>
    <property type="match status" value="1"/>
</dbReference>
<evidence type="ECO:0000256" key="1">
    <source>
        <dbReference type="ARBA" id="ARBA00005417"/>
    </source>
</evidence>
<keyword evidence="7" id="KW-1185">Reference proteome</keyword>
<reference evidence="6 7" key="1">
    <citation type="submission" date="2019-04" db="EMBL/GenBank/DDBJ databases">
        <authorList>
            <person name="Li Y."/>
            <person name="Wang J."/>
        </authorList>
    </citation>
    <scope>NUCLEOTIDE SEQUENCE [LARGE SCALE GENOMIC DNA]</scope>
    <source>
        <strain evidence="6 7">DSM 14668</strain>
    </source>
</reference>
<dbReference type="PANTHER" id="PTHR24220:SF689">
    <property type="entry name" value="LIPOPROTEIN-RELEASING SYSTEM ATP-BINDING PROTEIN LOLD"/>
    <property type="match status" value="1"/>
</dbReference>
<gene>
    <name evidence="6" type="ORF">E8A74_39840</name>
</gene>
<organism evidence="6 7">
    <name type="scientific">Polyangium fumosum</name>
    <dbReference type="NCBI Taxonomy" id="889272"/>
    <lineage>
        <taxon>Bacteria</taxon>
        <taxon>Pseudomonadati</taxon>
        <taxon>Myxococcota</taxon>
        <taxon>Polyangia</taxon>
        <taxon>Polyangiales</taxon>
        <taxon>Polyangiaceae</taxon>
        <taxon>Polyangium</taxon>
    </lineage>
</organism>
<feature type="domain" description="ABC transporter" evidence="5">
    <location>
        <begin position="5"/>
        <end position="217"/>
    </location>
</feature>
<dbReference type="InterPro" id="IPR017871">
    <property type="entry name" value="ABC_transporter-like_CS"/>
</dbReference>
<dbReference type="Pfam" id="PF00005">
    <property type="entry name" value="ABC_tran"/>
    <property type="match status" value="1"/>
</dbReference>
<dbReference type="GO" id="GO:0016887">
    <property type="term" value="F:ATP hydrolysis activity"/>
    <property type="evidence" value="ECO:0007669"/>
    <property type="project" value="InterPro"/>
</dbReference>
<dbReference type="RefSeq" id="WP_136934356.1">
    <property type="nucleotide sequence ID" value="NZ_SSMQ01000063.1"/>
</dbReference>
<dbReference type="InterPro" id="IPR027417">
    <property type="entry name" value="P-loop_NTPase"/>
</dbReference>
<dbReference type="Proteomes" id="UP000309215">
    <property type="component" value="Unassembled WGS sequence"/>
</dbReference>
<dbReference type="PROSITE" id="PS50893">
    <property type="entry name" value="ABC_TRANSPORTER_2"/>
    <property type="match status" value="1"/>
</dbReference>
<evidence type="ECO:0000256" key="2">
    <source>
        <dbReference type="ARBA" id="ARBA00022448"/>
    </source>
</evidence>
<keyword evidence="2" id="KW-0813">Transport</keyword>
<evidence type="ECO:0000256" key="3">
    <source>
        <dbReference type="ARBA" id="ARBA00022741"/>
    </source>
</evidence>
<protein>
    <submittedName>
        <fullName evidence="6">ABC transporter ATP-binding protein</fullName>
    </submittedName>
</protein>
<evidence type="ECO:0000259" key="5">
    <source>
        <dbReference type="PROSITE" id="PS50893"/>
    </source>
</evidence>
<dbReference type="AlphaFoldDB" id="A0A4U1IW91"/>
<proteinExistence type="inferred from homology"/>
<evidence type="ECO:0000313" key="6">
    <source>
        <dbReference type="EMBL" id="TKC98814.1"/>
    </source>
</evidence>
<dbReference type="CDD" id="cd03255">
    <property type="entry name" value="ABC_MJ0796_LolCDE_FtsE"/>
    <property type="match status" value="1"/>
</dbReference>
<evidence type="ECO:0000256" key="4">
    <source>
        <dbReference type="ARBA" id="ARBA00022840"/>
    </source>
</evidence>
<sequence>MPKVLRCESLVRRLGAHDVVRGASLDLDEAEAVALVGPSGCGKTTLLQMIGLLDRPSAGRVVLAGHDAWSLDDAVRAEVRLAWIGFVFQQNNLVEALSARENVALPAWRLGSSRREAERAADALLERFGLAARRDAPASELSVGEAQRVAIARALVNRPRLVLADEPTGSLDSASADVVMEALAAASALGAALLVVTHDLRIAARAGRTVEMRDGRL</sequence>
<dbReference type="GO" id="GO:0005524">
    <property type="term" value="F:ATP binding"/>
    <property type="evidence" value="ECO:0007669"/>
    <property type="project" value="UniProtKB-KW"/>
</dbReference>
<dbReference type="InterPro" id="IPR015854">
    <property type="entry name" value="ABC_transpr_LolD-like"/>
</dbReference>
<dbReference type="InterPro" id="IPR017911">
    <property type="entry name" value="MacB-like_ATP-bd"/>
</dbReference>
<comment type="caution">
    <text evidence="6">The sequence shown here is derived from an EMBL/GenBank/DDBJ whole genome shotgun (WGS) entry which is preliminary data.</text>
</comment>
<comment type="similarity">
    <text evidence="1">Belongs to the ABC transporter superfamily.</text>
</comment>
<keyword evidence="3" id="KW-0547">Nucleotide-binding</keyword>
<dbReference type="OrthoDB" id="66958at2"/>
<dbReference type="SMART" id="SM00382">
    <property type="entry name" value="AAA"/>
    <property type="match status" value="1"/>
</dbReference>
<evidence type="ECO:0000313" key="7">
    <source>
        <dbReference type="Proteomes" id="UP000309215"/>
    </source>
</evidence>